<dbReference type="InterPro" id="IPR013332">
    <property type="entry name" value="KPR_N"/>
</dbReference>
<feature type="domain" description="Ketopantoate reductase N-terminal" evidence="11">
    <location>
        <begin position="11"/>
        <end position="148"/>
    </location>
</feature>
<evidence type="ECO:0000256" key="10">
    <source>
        <dbReference type="RuleBase" id="RU362068"/>
    </source>
</evidence>
<evidence type="ECO:0000256" key="1">
    <source>
        <dbReference type="ARBA" id="ARBA00004994"/>
    </source>
</evidence>
<dbReference type="Gene3D" id="3.40.50.720">
    <property type="entry name" value="NAD(P)-binding Rossmann-like Domain"/>
    <property type="match status" value="1"/>
</dbReference>
<comment type="caution">
    <text evidence="13">The sequence shown here is derived from an EMBL/GenBank/DDBJ whole genome shotgun (WGS) entry which is preliminary data.</text>
</comment>
<keyword evidence="7 10" id="KW-0560">Oxidoreductase</keyword>
<evidence type="ECO:0000256" key="2">
    <source>
        <dbReference type="ARBA" id="ARBA00007870"/>
    </source>
</evidence>
<keyword evidence="6 10" id="KW-0521">NADP</keyword>
<organism evidence="13 14">
    <name type="scientific">Bradyrhizobium iriomotense</name>
    <dbReference type="NCBI Taxonomy" id="441950"/>
    <lineage>
        <taxon>Bacteria</taxon>
        <taxon>Pseudomonadati</taxon>
        <taxon>Pseudomonadota</taxon>
        <taxon>Alphaproteobacteria</taxon>
        <taxon>Hyphomicrobiales</taxon>
        <taxon>Nitrobacteraceae</taxon>
        <taxon>Bradyrhizobium</taxon>
    </lineage>
</organism>
<sequence length="325" mass="34500">MSDQSNRSFRVAVLGAGAMGSLFGGSLFEGGADVTLIDLDVAHVESIRKHGLDAGERRIHVPVLFPSEVNAVYDLVIVFTKAMHTKQALTALRSSIGPNTALLSLQNGLDNKLVLTEFADPRNVLIGITTYPADVKGPGRVESHGRGVARLTAAGEPASPTLDLLPGLFARSGLNAVIDPHAEAAIWEKVAFNAALNGLCAITGSAVGQIGAHAETRALAFRIVSEVCTTAIACGFALERQHVEEMLADAFAHHIHHKPSMLQDVIAGRPTEIEAICGAVVRRADERGVATPVTRTILGLVRHIDWSAATARRSPDQLRGDRTQD</sequence>
<dbReference type="NCBIfam" id="TIGR00745">
    <property type="entry name" value="apbA_panE"/>
    <property type="match status" value="1"/>
</dbReference>
<evidence type="ECO:0000256" key="3">
    <source>
        <dbReference type="ARBA" id="ARBA00013014"/>
    </source>
</evidence>
<evidence type="ECO:0000259" key="12">
    <source>
        <dbReference type="Pfam" id="PF08546"/>
    </source>
</evidence>
<dbReference type="Pfam" id="PF02558">
    <property type="entry name" value="ApbA"/>
    <property type="match status" value="1"/>
</dbReference>
<proteinExistence type="inferred from homology"/>
<comment type="catalytic activity">
    <reaction evidence="9 10">
        <text>(R)-pantoate + NADP(+) = 2-dehydropantoate + NADPH + H(+)</text>
        <dbReference type="Rhea" id="RHEA:16233"/>
        <dbReference type="ChEBI" id="CHEBI:11561"/>
        <dbReference type="ChEBI" id="CHEBI:15378"/>
        <dbReference type="ChEBI" id="CHEBI:15980"/>
        <dbReference type="ChEBI" id="CHEBI:57783"/>
        <dbReference type="ChEBI" id="CHEBI:58349"/>
        <dbReference type="EC" id="1.1.1.169"/>
    </reaction>
</comment>
<dbReference type="Gene3D" id="1.10.1040.10">
    <property type="entry name" value="N-(1-d-carboxylethyl)-l-norvaline Dehydrogenase, domain 2"/>
    <property type="match status" value="1"/>
</dbReference>
<dbReference type="InterPro" id="IPR008927">
    <property type="entry name" value="6-PGluconate_DH-like_C_sf"/>
</dbReference>
<feature type="domain" description="Ketopantoate reductase C-terminal" evidence="12">
    <location>
        <begin position="183"/>
        <end position="304"/>
    </location>
</feature>
<evidence type="ECO:0000256" key="6">
    <source>
        <dbReference type="ARBA" id="ARBA00022857"/>
    </source>
</evidence>
<comment type="function">
    <text evidence="10">Catalyzes the NADPH-dependent reduction of ketopantoate into pantoic acid.</text>
</comment>
<accession>A0ABQ6B9A4</accession>
<evidence type="ECO:0000256" key="9">
    <source>
        <dbReference type="ARBA" id="ARBA00048793"/>
    </source>
</evidence>
<gene>
    <name evidence="13" type="primary">panE-1</name>
    <name evidence="13" type="ORF">GCM10007857_76700</name>
</gene>
<dbReference type="InterPro" id="IPR013328">
    <property type="entry name" value="6PGD_dom2"/>
</dbReference>
<keyword evidence="14" id="KW-1185">Reference proteome</keyword>
<dbReference type="InterPro" id="IPR051402">
    <property type="entry name" value="KPR-Related"/>
</dbReference>
<keyword evidence="5 10" id="KW-0566">Pantothenate biosynthesis</keyword>
<comment type="pathway">
    <text evidence="1 10">Cofactor biosynthesis; (R)-pantothenate biosynthesis; (R)-pantoate from 3-methyl-2-oxobutanoate: step 2/2.</text>
</comment>
<evidence type="ECO:0000259" key="11">
    <source>
        <dbReference type="Pfam" id="PF02558"/>
    </source>
</evidence>
<dbReference type="InterPro" id="IPR036291">
    <property type="entry name" value="NAD(P)-bd_dom_sf"/>
</dbReference>
<name>A0ABQ6B9A4_9BRAD</name>
<dbReference type="Proteomes" id="UP001156905">
    <property type="component" value="Unassembled WGS sequence"/>
</dbReference>
<comment type="similarity">
    <text evidence="2 10">Belongs to the ketopantoate reductase family.</text>
</comment>
<dbReference type="EMBL" id="BSOW01000039">
    <property type="protein sequence ID" value="GLR90954.1"/>
    <property type="molecule type" value="Genomic_DNA"/>
</dbReference>
<reference evidence="14" key="1">
    <citation type="journal article" date="2019" name="Int. J. Syst. Evol. Microbiol.">
        <title>The Global Catalogue of Microorganisms (GCM) 10K type strain sequencing project: providing services to taxonomists for standard genome sequencing and annotation.</title>
        <authorList>
            <consortium name="The Broad Institute Genomics Platform"/>
            <consortium name="The Broad Institute Genome Sequencing Center for Infectious Disease"/>
            <person name="Wu L."/>
            <person name="Ma J."/>
        </authorList>
    </citation>
    <scope>NUCLEOTIDE SEQUENCE [LARGE SCALE GENOMIC DNA]</scope>
    <source>
        <strain evidence="14">NBRC 102520</strain>
    </source>
</reference>
<protein>
    <recommendedName>
        <fullName evidence="4 10">2-dehydropantoate 2-reductase</fullName>
        <ecNumber evidence="3 10">1.1.1.169</ecNumber>
    </recommendedName>
    <alternativeName>
        <fullName evidence="8 10">Ketopantoate reductase</fullName>
    </alternativeName>
</protein>
<evidence type="ECO:0000256" key="4">
    <source>
        <dbReference type="ARBA" id="ARBA00019465"/>
    </source>
</evidence>
<dbReference type="PANTHER" id="PTHR21708:SF26">
    <property type="entry name" value="2-DEHYDROPANTOATE 2-REDUCTASE"/>
    <property type="match status" value="1"/>
</dbReference>
<dbReference type="SUPFAM" id="SSF51735">
    <property type="entry name" value="NAD(P)-binding Rossmann-fold domains"/>
    <property type="match status" value="1"/>
</dbReference>
<dbReference type="InterPro" id="IPR003710">
    <property type="entry name" value="ApbA"/>
</dbReference>
<evidence type="ECO:0000256" key="7">
    <source>
        <dbReference type="ARBA" id="ARBA00023002"/>
    </source>
</evidence>
<evidence type="ECO:0000313" key="14">
    <source>
        <dbReference type="Proteomes" id="UP001156905"/>
    </source>
</evidence>
<dbReference type="PANTHER" id="PTHR21708">
    <property type="entry name" value="PROBABLE 2-DEHYDROPANTOATE 2-REDUCTASE"/>
    <property type="match status" value="1"/>
</dbReference>
<dbReference type="RefSeq" id="WP_284274042.1">
    <property type="nucleotide sequence ID" value="NZ_BSOW01000039.1"/>
</dbReference>
<evidence type="ECO:0000256" key="5">
    <source>
        <dbReference type="ARBA" id="ARBA00022655"/>
    </source>
</evidence>
<dbReference type="EC" id="1.1.1.169" evidence="3 10"/>
<dbReference type="SUPFAM" id="SSF48179">
    <property type="entry name" value="6-phosphogluconate dehydrogenase C-terminal domain-like"/>
    <property type="match status" value="1"/>
</dbReference>
<evidence type="ECO:0000313" key="13">
    <source>
        <dbReference type="EMBL" id="GLR90954.1"/>
    </source>
</evidence>
<dbReference type="InterPro" id="IPR013752">
    <property type="entry name" value="KPA_reductase"/>
</dbReference>
<evidence type="ECO:0000256" key="8">
    <source>
        <dbReference type="ARBA" id="ARBA00032024"/>
    </source>
</evidence>
<dbReference type="Pfam" id="PF08546">
    <property type="entry name" value="ApbA_C"/>
    <property type="match status" value="1"/>
</dbReference>